<sequence length="1552" mass="176182">MIKDVTDRIPKLFSSKDVHPFLLIHVGTNDTARKDLPTICKDFEELGKKVKELDAQDWRIANVVPIFKKGSKSEPGNYRPITDLYEASQQITQILCKIVPLCVKRGILGEDQAQKYFTSALEDELLFGLQNSPERDLERSVCYIHKVPYRAILKQRGKAETSGRGPPEGYSRLCHLRDVFIPDMSYTKGLHVYSTTTTCDVKVGYTEEKEQVYIEGLCRQLYGDMVKMIDRHVSRCPGPLKNGAEEVLYHLSLCRMYLDLQEYEIREEENIRRYIAHDESRKPMVVAGEPGCGKTVLLASCGKKVRLWLRDADPAVVIRFIPPFGEPLTLSNLIMGLCQQLSNIYRKVVPANVDDTAMLVEYFWSLLSASSKQSPLILILDGVENLIHRSDEEPFCWLPSSLPQFTKIIVSITEDKSSKQNQRSQEQDEVLILHVKPTRKQCNDHLKMKLLNNQRKITSGQQVYVNRSLGSHTSPLQMLQLFKEVKEWKSHHDVDSQTLGENAYQSTERFFQKLEKKYGYEFFSRMMSYIKLSRCGIGEVELVDVLSADDVAITQLYHVNDSVGTLRVPDWLIANILRDLKDRIASRVVTGSRLLWWTHRLYQQVVAERYLQSQEMICELHANMSDYFGGRWARGRAKSLSTNQRKNPQAKEQNFKSVSALDNRLVKIYVDRQLPSQPWSFNGQRMAIYNIRKAFDLPYHLRESGKLDNLYSDVLMVVPFYKTLLNTGHINLLIHIVENAAVTLEREEVHLIHNMLKQTRCLLHDNPNDFEMILQSNMVPLVFLYPCLSRFAKQIYSEAMKNSFLIILNSAQIQLAPTKVEFRESPKIITILEITAKPQLVVVLQDGRVYTWSRIKKPDLVYQLLQNMEVISATLENEGLHLALSTSQRSIVLLDCSSWTFLNEICDTTKEAKAIPRGHLLYRSMLFLCFVDSPLVSVYNVRSGSLLKEVTFAQNVTYFATVGNGDIVIGQIGAILIYDHFFSEKVSLQMDTSKIGIRDVYMHGSDVYVIDIEGHLRIWSIADPSKAKLLDECYSDEVNTYVISTELFTKYLLICRVTTLDVWETLTLEKSSFRPPRKGKFISSVLAPSEEQVIAILENVPSLFVWSLKSGHCISMIDVHAGILTHITKSRPLNVLGAITESNVLLLWDLETITCPTSFFKTGRPVRSLHFCPGEGNAYTTDGSGTVCQWDIPSSKIKSFFQHRDPVEIISVTSNNEFLITWGTSRLYVWDTDTGINRHCIQCTSVSQLLIVPNSNFVVTLCKDGVSRVWRPKTGTTVCKIHTPLNQGIVTDEGTFVVGLNGNRLLAISLWSGYVSREFRSNGQDSIVAFRCLHGNPDFVVLLTSSAEIYTWNMVEETFCHFSEVSIPSPILGCSFEVSSNGDIIVITVGGEVNVVQTVDHKHCVLRYSTSILHQHLTSDGRHLIYILHNNPVPHCECDFHRNPTLNVMEVMNGKRVAHSHLGKVPCAMTVTDHDGTVCVGFEDGTLGLYSIVGRMKGNRRIETFLTFSNRDESNVTFYEGKPSAEIIWNESNSPNFSPESSGVEKPPSDQK</sequence>
<dbReference type="EMBL" id="CAUEEQ010004435">
    <property type="protein sequence ID" value="CAJ0927348.1"/>
    <property type="molecule type" value="Genomic_DNA"/>
</dbReference>
<dbReference type="InterPro" id="IPR057588">
    <property type="entry name" value="NWD1/2-like_WH"/>
</dbReference>
<organism evidence="6 7">
    <name type="scientific">Ranitomeya imitator</name>
    <name type="common">mimic poison frog</name>
    <dbReference type="NCBI Taxonomy" id="111125"/>
    <lineage>
        <taxon>Eukaryota</taxon>
        <taxon>Metazoa</taxon>
        <taxon>Chordata</taxon>
        <taxon>Craniata</taxon>
        <taxon>Vertebrata</taxon>
        <taxon>Euteleostomi</taxon>
        <taxon>Amphibia</taxon>
        <taxon>Batrachia</taxon>
        <taxon>Anura</taxon>
        <taxon>Neobatrachia</taxon>
        <taxon>Hyloidea</taxon>
        <taxon>Dendrobatidae</taxon>
        <taxon>Dendrobatinae</taxon>
        <taxon>Ranitomeya</taxon>
    </lineage>
</organism>
<comment type="caution">
    <text evidence="6">The sequence shown here is derived from an EMBL/GenBank/DDBJ whole genome shotgun (WGS) entry which is preliminary data.</text>
</comment>
<dbReference type="PANTHER" id="PTHR19871:SF44">
    <property type="entry name" value="NACHT AND WD REPEAT DOMAIN-CONTAINING PROTEIN 2"/>
    <property type="match status" value="1"/>
</dbReference>
<evidence type="ECO:0000256" key="1">
    <source>
        <dbReference type="ARBA" id="ARBA00022574"/>
    </source>
</evidence>
<evidence type="ECO:0000313" key="6">
    <source>
        <dbReference type="EMBL" id="CAJ0927348.1"/>
    </source>
</evidence>
<dbReference type="Gene3D" id="2.130.10.10">
    <property type="entry name" value="YVTN repeat-like/Quinoprotein amine dehydrogenase"/>
    <property type="match status" value="2"/>
</dbReference>
<accession>A0ABN9KWT9</accession>
<protein>
    <recommendedName>
        <fullName evidence="8">NACHT domain-containing protein</fullName>
    </recommendedName>
</protein>
<evidence type="ECO:0000313" key="7">
    <source>
        <dbReference type="Proteomes" id="UP001176940"/>
    </source>
</evidence>
<keyword evidence="7" id="KW-1185">Reference proteome</keyword>
<name>A0ABN9KWT9_9NEOB</name>
<feature type="domain" description="ORC1/DEAH AAA+ ATPase" evidence="4">
    <location>
        <begin position="280"/>
        <end position="390"/>
    </location>
</feature>
<evidence type="ECO:0000259" key="5">
    <source>
        <dbReference type="Pfam" id="PF25469"/>
    </source>
</evidence>
<dbReference type="InterPro" id="IPR015943">
    <property type="entry name" value="WD40/YVTN_repeat-like_dom_sf"/>
</dbReference>
<proteinExistence type="predicted"/>
<dbReference type="Gene3D" id="3.40.50.300">
    <property type="entry name" value="P-loop containing nucleotide triphosphate hydrolases"/>
    <property type="match status" value="1"/>
</dbReference>
<dbReference type="InterPro" id="IPR036322">
    <property type="entry name" value="WD40_repeat_dom_sf"/>
</dbReference>
<dbReference type="Pfam" id="PF13401">
    <property type="entry name" value="AAA_22"/>
    <property type="match status" value="1"/>
</dbReference>
<feature type="compositionally biased region" description="Low complexity" evidence="3">
    <location>
        <begin position="1530"/>
        <end position="1542"/>
    </location>
</feature>
<feature type="region of interest" description="Disordered" evidence="3">
    <location>
        <begin position="1530"/>
        <end position="1552"/>
    </location>
</feature>
<dbReference type="PANTHER" id="PTHR19871">
    <property type="entry name" value="BETA TRANSDUCIN-RELATED PROTEIN"/>
    <property type="match status" value="1"/>
</dbReference>
<evidence type="ECO:0000259" key="4">
    <source>
        <dbReference type="Pfam" id="PF13401"/>
    </source>
</evidence>
<dbReference type="SUPFAM" id="SSF50978">
    <property type="entry name" value="WD40 repeat-like"/>
    <property type="match status" value="2"/>
</dbReference>
<dbReference type="InterPro" id="IPR049945">
    <property type="entry name" value="AAA_22"/>
</dbReference>
<dbReference type="Proteomes" id="UP001176940">
    <property type="component" value="Unassembled WGS sequence"/>
</dbReference>
<dbReference type="InterPro" id="IPR052752">
    <property type="entry name" value="NACHT-WD_repeat"/>
</dbReference>
<reference evidence="6" key="1">
    <citation type="submission" date="2023-07" db="EMBL/GenBank/DDBJ databases">
        <authorList>
            <person name="Stuckert A."/>
        </authorList>
    </citation>
    <scope>NUCLEOTIDE SEQUENCE</scope>
</reference>
<evidence type="ECO:0000256" key="3">
    <source>
        <dbReference type="SAM" id="MobiDB-lite"/>
    </source>
</evidence>
<dbReference type="Pfam" id="PF25469">
    <property type="entry name" value="WHD_NWD1"/>
    <property type="match status" value="1"/>
</dbReference>
<dbReference type="SMART" id="SM00320">
    <property type="entry name" value="WD40"/>
    <property type="match status" value="5"/>
</dbReference>
<keyword evidence="1" id="KW-0853">WD repeat</keyword>
<gene>
    <name evidence="6" type="ORF">RIMI_LOCUS3028019</name>
</gene>
<dbReference type="SUPFAM" id="SSF52540">
    <property type="entry name" value="P-loop containing nucleoside triphosphate hydrolases"/>
    <property type="match status" value="1"/>
</dbReference>
<evidence type="ECO:0000256" key="2">
    <source>
        <dbReference type="ARBA" id="ARBA00022737"/>
    </source>
</evidence>
<dbReference type="InterPro" id="IPR001680">
    <property type="entry name" value="WD40_rpt"/>
</dbReference>
<feature type="domain" description="NWD1/2-like winged helix-turn-helix" evidence="5">
    <location>
        <begin position="509"/>
        <end position="617"/>
    </location>
</feature>
<keyword evidence="2" id="KW-0677">Repeat</keyword>
<evidence type="ECO:0008006" key="8">
    <source>
        <dbReference type="Google" id="ProtNLM"/>
    </source>
</evidence>
<dbReference type="InterPro" id="IPR027417">
    <property type="entry name" value="P-loop_NTPase"/>
</dbReference>